<accession>A0AAD6SR76</accession>
<protein>
    <submittedName>
        <fullName evidence="3">Uncharacterized protein</fullName>
    </submittedName>
</protein>
<keyword evidence="2" id="KW-0812">Transmembrane</keyword>
<feature type="region of interest" description="Disordered" evidence="1">
    <location>
        <begin position="46"/>
        <end position="68"/>
    </location>
</feature>
<proteinExistence type="predicted"/>
<evidence type="ECO:0000313" key="4">
    <source>
        <dbReference type="Proteomes" id="UP001218188"/>
    </source>
</evidence>
<dbReference type="EMBL" id="JARJCM010000085">
    <property type="protein sequence ID" value="KAJ7031015.1"/>
    <property type="molecule type" value="Genomic_DNA"/>
</dbReference>
<sequence length="249" mass="27679">MSSYVAKSFFASITGKATEKVIEKGERAKEEEEDKLYWRGPTIGTTSLLKTNNGGRRTSGSGKNSLPNTAECWAGDAQLKPVGKKPRNITESSSTAEELQYRWACMQILQEQEKVGMLSSRDEVMGANHTKMSWMQLGVPTANFAFRDGGGSGSRFSYMATGIQLGFSRSLAFALPISHMVTLGGLYVRALWRCTRRREEGVWRRGNVITDGVELQSPVDRRPGSSSTHVEFNEHMTEDWASSRRVLNL</sequence>
<feature type="transmembrane region" description="Helical" evidence="2">
    <location>
        <begin position="171"/>
        <end position="188"/>
    </location>
</feature>
<keyword evidence="2" id="KW-1133">Transmembrane helix</keyword>
<keyword evidence="4" id="KW-1185">Reference proteome</keyword>
<keyword evidence="2" id="KW-0472">Membrane</keyword>
<reference evidence="3" key="1">
    <citation type="submission" date="2023-03" db="EMBL/GenBank/DDBJ databases">
        <title>Massive genome expansion in bonnet fungi (Mycena s.s.) driven by repeated elements and novel gene families across ecological guilds.</title>
        <authorList>
            <consortium name="Lawrence Berkeley National Laboratory"/>
            <person name="Harder C.B."/>
            <person name="Miyauchi S."/>
            <person name="Viragh M."/>
            <person name="Kuo A."/>
            <person name="Thoen E."/>
            <person name="Andreopoulos B."/>
            <person name="Lu D."/>
            <person name="Skrede I."/>
            <person name="Drula E."/>
            <person name="Henrissat B."/>
            <person name="Morin E."/>
            <person name="Kohler A."/>
            <person name="Barry K."/>
            <person name="LaButti K."/>
            <person name="Morin E."/>
            <person name="Salamov A."/>
            <person name="Lipzen A."/>
            <person name="Mereny Z."/>
            <person name="Hegedus B."/>
            <person name="Baldrian P."/>
            <person name="Stursova M."/>
            <person name="Weitz H."/>
            <person name="Taylor A."/>
            <person name="Grigoriev I.V."/>
            <person name="Nagy L.G."/>
            <person name="Martin F."/>
            <person name="Kauserud H."/>
        </authorList>
    </citation>
    <scope>NUCLEOTIDE SEQUENCE</scope>
    <source>
        <strain evidence="3">CBHHK200</strain>
    </source>
</reference>
<evidence type="ECO:0000256" key="1">
    <source>
        <dbReference type="SAM" id="MobiDB-lite"/>
    </source>
</evidence>
<dbReference type="Proteomes" id="UP001218188">
    <property type="component" value="Unassembled WGS sequence"/>
</dbReference>
<evidence type="ECO:0000313" key="3">
    <source>
        <dbReference type="EMBL" id="KAJ7031015.1"/>
    </source>
</evidence>
<organism evidence="3 4">
    <name type="scientific">Mycena alexandri</name>
    <dbReference type="NCBI Taxonomy" id="1745969"/>
    <lineage>
        <taxon>Eukaryota</taxon>
        <taxon>Fungi</taxon>
        <taxon>Dikarya</taxon>
        <taxon>Basidiomycota</taxon>
        <taxon>Agaricomycotina</taxon>
        <taxon>Agaricomycetes</taxon>
        <taxon>Agaricomycetidae</taxon>
        <taxon>Agaricales</taxon>
        <taxon>Marasmiineae</taxon>
        <taxon>Mycenaceae</taxon>
        <taxon>Mycena</taxon>
    </lineage>
</organism>
<name>A0AAD6SR76_9AGAR</name>
<dbReference type="AlphaFoldDB" id="A0AAD6SR76"/>
<evidence type="ECO:0000256" key="2">
    <source>
        <dbReference type="SAM" id="Phobius"/>
    </source>
</evidence>
<comment type="caution">
    <text evidence="3">The sequence shown here is derived from an EMBL/GenBank/DDBJ whole genome shotgun (WGS) entry which is preliminary data.</text>
</comment>
<gene>
    <name evidence="3" type="ORF">C8F04DRAFT_1186292</name>
</gene>